<reference evidence="1 2" key="1">
    <citation type="submission" date="2018-11" db="EMBL/GenBank/DDBJ databases">
        <title>The draft genome sequence of Amphritea opalescens ANRC-JH13T.</title>
        <authorList>
            <person name="Fang Z."/>
            <person name="Zhang Y."/>
            <person name="Han X."/>
        </authorList>
    </citation>
    <scope>NUCLEOTIDE SEQUENCE [LARGE SCALE GENOMIC DNA]</scope>
    <source>
        <strain evidence="1 2">ANRC-JH13</strain>
    </source>
</reference>
<evidence type="ECO:0000313" key="1">
    <source>
        <dbReference type="EMBL" id="RTE66965.1"/>
    </source>
</evidence>
<dbReference type="PANTHER" id="PTHR35368:SF1">
    <property type="entry name" value="HYDROPEROXIDE REDUCTASE"/>
    <property type="match status" value="1"/>
</dbReference>
<dbReference type="SUPFAM" id="SSF82784">
    <property type="entry name" value="OsmC-like"/>
    <property type="match status" value="1"/>
</dbReference>
<dbReference type="PROSITE" id="PS51257">
    <property type="entry name" value="PROKAR_LIPOPROTEIN"/>
    <property type="match status" value="1"/>
</dbReference>
<dbReference type="EMBL" id="RQXW01000003">
    <property type="protein sequence ID" value="RTE66965.1"/>
    <property type="molecule type" value="Genomic_DNA"/>
</dbReference>
<protein>
    <submittedName>
        <fullName evidence="1">OsmC family peroxiredoxin</fullName>
    </submittedName>
</protein>
<gene>
    <name evidence="1" type="ORF">EH243_05040</name>
</gene>
<dbReference type="OrthoDB" id="9789573at2"/>
<organism evidence="1 2">
    <name type="scientific">Amphritea opalescens</name>
    <dbReference type="NCBI Taxonomy" id="2490544"/>
    <lineage>
        <taxon>Bacteria</taxon>
        <taxon>Pseudomonadati</taxon>
        <taxon>Pseudomonadota</taxon>
        <taxon>Gammaproteobacteria</taxon>
        <taxon>Oceanospirillales</taxon>
        <taxon>Oceanospirillaceae</taxon>
        <taxon>Amphritea</taxon>
    </lineage>
</organism>
<proteinExistence type="predicted"/>
<accession>A0A430KTU7</accession>
<dbReference type="InterPro" id="IPR015946">
    <property type="entry name" value="KH_dom-like_a/b"/>
</dbReference>
<keyword evidence="2" id="KW-1185">Reference proteome</keyword>
<dbReference type="RefSeq" id="WP_126157550.1">
    <property type="nucleotide sequence ID" value="NZ_RQXW01000003.1"/>
</dbReference>
<dbReference type="InterPro" id="IPR003718">
    <property type="entry name" value="OsmC/Ohr_fam"/>
</dbReference>
<name>A0A430KTU7_9GAMM</name>
<dbReference type="InterPro" id="IPR036102">
    <property type="entry name" value="OsmC/Ohrsf"/>
</dbReference>
<dbReference type="Pfam" id="PF02566">
    <property type="entry name" value="OsmC"/>
    <property type="match status" value="1"/>
</dbReference>
<dbReference type="Gene3D" id="3.30.300.20">
    <property type="match status" value="1"/>
</dbReference>
<dbReference type="Proteomes" id="UP000283087">
    <property type="component" value="Unassembled WGS sequence"/>
</dbReference>
<dbReference type="AlphaFoldDB" id="A0A430KTU7"/>
<dbReference type="InterPro" id="IPR052924">
    <property type="entry name" value="OsmC/Ohr_hydroprdx_reductase"/>
</dbReference>
<sequence>MSASKVISVSASMGAGCQVHADIRGHKVIIDQAVHAGGTDKGPSPLELFLFSLAGCIGSIARLSANQQRITMRSIDIDVAGTMNPAGLLGKPTEDRIGFQTITVTAKIDADLSDEEKEAFFQSVCHRCPLDDNIMHETKVELVLEG</sequence>
<dbReference type="PANTHER" id="PTHR35368">
    <property type="entry name" value="HYDROPEROXIDE REDUCTASE"/>
    <property type="match status" value="1"/>
</dbReference>
<comment type="caution">
    <text evidence="1">The sequence shown here is derived from an EMBL/GenBank/DDBJ whole genome shotgun (WGS) entry which is preliminary data.</text>
</comment>
<evidence type="ECO:0000313" key="2">
    <source>
        <dbReference type="Proteomes" id="UP000283087"/>
    </source>
</evidence>